<feature type="transmembrane region" description="Helical" evidence="1">
    <location>
        <begin position="139"/>
        <end position="162"/>
    </location>
</feature>
<name>A0A323T9Y9_9BACI</name>
<proteinExistence type="predicted"/>
<dbReference type="Proteomes" id="UP000248214">
    <property type="component" value="Unassembled WGS sequence"/>
</dbReference>
<accession>A0A323T9Y9</accession>
<feature type="transmembrane region" description="Helical" evidence="1">
    <location>
        <begin position="20"/>
        <end position="40"/>
    </location>
</feature>
<feature type="transmembrane region" description="Helical" evidence="1">
    <location>
        <begin position="89"/>
        <end position="109"/>
    </location>
</feature>
<evidence type="ECO:0000256" key="1">
    <source>
        <dbReference type="SAM" id="Phobius"/>
    </source>
</evidence>
<keyword evidence="3" id="KW-1185">Reference proteome</keyword>
<protein>
    <submittedName>
        <fullName evidence="2">Uncharacterized protein</fullName>
    </submittedName>
</protein>
<evidence type="ECO:0000313" key="2">
    <source>
        <dbReference type="EMBL" id="PYZ92432.1"/>
    </source>
</evidence>
<comment type="caution">
    <text evidence="2">The sequence shown here is derived from an EMBL/GenBank/DDBJ whole genome shotgun (WGS) entry which is preliminary data.</text>
</comment>
<organism evidence="2 3">
    <name type="scientific">Salipaludibacillus keqinensis</name>
    <dbReference type="NCBI Taxonomy" id="2045207"/>
    <lineage>
        <taxon>Bacteria</taxon>
        <taxon>Bacillati</taxon>
        <taxon>Bacillota</taxon>
        <taxon>Bacilli</taxon>
        <taxon>Bacillales</taxon>
        <taxon>Bacillaceae</taxon>
    </lineage>
</organism>
<keyword evidence="1" id="KW-1133">Transmembrane helix</keyword>
<dbReference type="EMBL" id="PDOD01000004">
    <property type="protein sequence ID" value="PYZ92432.1"/>
    <property type="molecule type" value="Genomic_DNA"/>
</dbReference>
<sequence length="237" mass="26656">MSALPGIVYIFRKEMLSSYISFWLIFSAFIFGFYALGLWARTQTGTVEFTTNSDLIVMIYIFVTGTLTVRPVFYYGLSFGGTRKHIYQSIIIIFALFSLVTALIHTIYYHGFMRLFATSDVAIQIESIFIMGGLEPSVIGIFLLQCAIFMLFISLGFLLSLVKYHFGSIGLYIAAALFLTTILVPVFNSYWGDLGRWISQANEIQLTFTTIGAILLVLLIPLTFIKRISSFHGEKSG</sequence>
<dbReference type="RefSeq" id="WP_110611081.1">
    <property type="nucleotide sequence ID" value="NZ_PDOD01000004.1"/>
</dbReference>
<feature type="transmembrane region" description="Helical" evidence="1">
    <location>
        <begin position="169"/>
        <end position="192"/>
    </location>
</feature>
<gene>
    <name evidence="2" type="ORF">CR194_16525</name>
</gene>
<feature type="transmembrane region" description="Helical" evidence="1">
    <location>
        <begin position="204"/>
        <end position="225"/>
    </location>
</feature>
<keyword evidence="1" id="KW-0812">Transmembrane</keyword>
<reference evidence="2 3" key="1">
    <citation type="submission" date="2017-10" db="EMBL/GenBank/DDBJ databases">
        <title>Bacillus sp. nov., a halophilic bacterium isolated from a Keqin Lake.</title>
        <authorList>
            <person name="Wang H."/>
        </authorList>
    </citation>
    <scope>NUCLEOTIDE SEQUENCE [LARGE SCALE GENOMIC DNA]</scope>
    <source>
        <strain evidence="2 3">KQ-12</strain>
    </source>
</reference>
<dbReference type="AlphaFoldDB" id="A0A323T9Y9"/>
<feature type="transmembrane region" description="Helical" evidence="1">
    <location>
        <begin position="55"/>
        <end position="77"/>
    </location>
</feature>
<keyword evidence="1" id="KW-0472">Membrane</keyword>
<evidence type="ECO:0000313" key="3">
    <source>
        <dbReference type="Proteomes" id="UP000248214"/>
    </source>
</evidence>